<sequence>MKNLVSRLKLRHFSVLLAISRLGSMQKAADALNIGQSAVSKSIAELEETVGAQLIDRDALGAKPTVAGQVLIRHGEVIATAIQRATDELAAVLRGEAGQLNVGIFGPLTWWDVAAKAIADFRNECPRVKISVTEGPMDRLLGELGDGALDVVIGRLSAIYERDNFDVQILQQDTPQFVCRREHPLLKEETVQLEELVRYPWILPAPPSLLRMQVEHMVRDTIGTLPHTISSLSYALNFALVSQTDAIALISECTRRRVTEAFGVATVPFTLAVSLGPLVSVTRTGHGASPFTSAFQLRIKDLLRDADSAKPSTSAHNQAS</sequence>
<evidence type="ECO:0000256" key="1">
    <source>
        <dbReference type="ARBA" id="ARBA00009437"/>
    </source>
</evidence>
<dbReference type="PROSITE" id="PS50931">
    <property type="entry name" value="HTH_LYSR"/>
    <property type="match status" value="1"/>
</dbReference>
<proteinExistence type="inferred from homology"/>
<dbReference type="GO" id="GO:0003700">
    <property type="term" value="F:DNA-binding transcription factor activity"/>
    <property type="evidence" value="ECO:0007669"/>
    <property type="project" value="InterPro"/>
</dbReference>
<evidence type="ECO:0000256" key="2">
    <source>
        <dbReference type="ARBA" id="ARBA00023015"/>
    </source>
</evidence>
<dbReference type="GO" id="GO:0003677">
    <property type="term" value="F:DNA binding"/>
    <property type="evidence" value="ECO:0007669"/>
    <property type="project" value="UniProtKB-KW"/>
</dbReference>
<dbReference type="InterPro" id="IPR050950">
    <property type="entry name" value="HTH-type_LysR_regulators"/>
</dbReference>
<evidence type="ECO:0000256" key="3">
    <source>
        <dbReference type="ARBA" id="ARBA00023125"/>
    </source>
</evidence>
<protein>
    <submittedName>
        <fullName evidence="6">DNA-binding transcriptional LysR family regulator</fullName>
    </submittedName>
</protein>
<organism evidence="6 7">
    <name type="scientific">Paraburkholderia caledonica</name>
    <dbReference type="NCBI Taxonomy" id="134536"/>
    <lineage>
        <taxon>Bacteria</taxon>
        <taxon>Pseudomonadati</taxon>
        <taxon>Pseudomonadota</taxon>
        <taxon>Betaproteobacteria</taxon>
        <taxon>Burkholderiales</taxon>
        <taxon>Burkholderiaceae</taxon>
        <taxon>Paraburkholderia</taxon>
    </lineage>
</organism>
<evidence type="ECO:0000256" key="4">
    <source>
        <dbReference type="ARBA" id="ARBA00023163"/>
    </source>
</evidence>
<dbReference type="EMBL" id="JAURTK010000012">
    <property type="protein sequence ID" value="MDP9650687.1"/>
    <property type="molecule type" value="Genomic_DNA"/>
</dbReference>
<keyword evidence="2" id="KW-0805">Transcription regulation</keyword>
<dbReference type="RefSeq" id="WP_392395504.1">
    <property type="nucleotide sequence ID" value="NZ_JAURTK010000012.1"/>
</dbReference>
<dbReference type="InterPro" id="IPR000847">
    <property type="entry name" value="LysR_HTH_N"/>
</dbReference>
<dbReference type="InterPro" id="IPR005119">
    <property type="entry name" value="LysR_subst-bd"/>
</dbReference>
<dbReference type="PANTHER" id="PTHR30419:SF8">
    <property type="entry name" value="NITROGEN ASSIMILATION TRANSCRIPTIONAL ACTIVATOR-RELATED"/>
    <property type="match status" value="1"/>
</dbReference>
<comment type="similarity">
    <text evidence="1">Belongs to the LysR transcriptional regulatory family.</text>
</comment>
<dbReference type="InterPro" id="IPR036388">
    <property type="entry name" value="WH-like_DNA-bd_sf"/>
</dbReference>
<dbReference type="Gene3D" id="1.10.10.10">
    <property type="entry name" value="Winged helix-like DNA-binding domain superfamily/Winged helix DNA-binding domain"/>
    <property type="match status" value="1"/>
</dbReference>
<comment type="caution">
    <text evidence="6">The sequence shown here is derived from an EMBL/GenBank/DDBJ whole genome shotgun (WGS) entry which is preliminary data.</text>
</comment>
<evidence type="ECO:0000259" key="5">
    <source>
        <dbReference type="PROSITE" id="PS50931"/>
    </source>
</evidence>
<dbReference type="GO" id="GO:0005829">
    <property type="term" value="C:cytosol"/>
    <property type="evidence" value="ECO:0007669"/>
    <property type="project" value="TreeGrafter"/>
</dbReference>
<keyword evidence="3 6" id="KW-0238">DNA-binding</keyword>
<accession>A0AB73IRM0</accession>
<dbReference type="Pfam" id="PF03466">
    <property type="entry name" value="LysR_substrate"/>
    <property type="match status" value="1"/>
</dbReference>
<evidence type="ECO:0000313" key="7">
    <source>
        <dbReference type="Proteomes" id="UP001229486"/>
    </source>
</evidence>
<gene>
    <name evidence="6" type="ORF">J2793_006161</name>
</gene>
<reference evidence="6" key="1">
    <citation type="submission" date="2023-07" db="EMBL/GenBank/DDBJ databases">
        <title>Sorghum-associated microbial communities from plants grown in Nebraska, USA.</title>
        <authorList>
            <person name="Schachtman D."/>
        </authorList>
    </citation>
    <scope>NUCLEOTIDE SEQUENCE</scope>
    <source>
        <strain evidence="6">DS1061</strain>
    </source>
</reference>
<dbReference type="PANTHER" id="PTHR30419">
    <property type="entry name" value="HTH-TYPE TRANSCRIPTIONAL REGULATOR YBHD"/>
    <property type="match status" value="1"/>
</dbReference>
<dbReference type="Gene3D" id="3.40.190.290">
    <property type="match status" value="1"/>
</dbReference>
<dbReference type="Pfam" id="PF00126">
    <property type="entry name" value="HTH_1"/>
    <property type="match status" value="1"/>
</dbReference>
<name>A0AB73IRM0_9BURK</name>
<dbReference type="AlphaFoldDB" id="A0AB73IRM0"/>
<dbReference type="InterPro" id="IPR036390">
    <property type="entry name" value="WH_DNA-bd_sf"/>
</dbReference>
<evidence type="ECO:0000313" key="6">
    <source>
        <dbReference type="EMBL" id="MDP9650687.1"/>
    </source>
</evidence>
<dbReference type="SUPFAM" id="SSF53850">
    <property type="entry name" value="Periplasmic binding protein-like II"/>
    <property type="match status" value="1"/>
</dbReference>
<dbReference type="Proteomes" id="UP001229486">
    <property type="component" value="Unassembled WGS sequence"/>
</dbReference>
<feature type="domain" description="HTH lysR-type" evidence="5">
    <location>
        <begin position="8"/>
        <end position="65"/>
    </location>
</feature>
<dbReference type="PRINTS" id="PR00039">
    <property type="entry name" value="HTHLYSR"/>
</dbReference>
<keyword evidence="4" id="KW-0804">Transcription</keyword>
<dbReference type="SUPFAM" id="SSF46785">
    <property type="entry name" value="Winged helix' DNA-binding domain"/>
    <property type="match status" value="1"/>
</dbReference>